<gene>
    <name evidence="2" type="ORF">ABVK50_03530</name>
</gene>
<organism evidence="2">
    <name type="scientific">Mesorhizobium sp. WSM2240</name>
    <dbReference type="NCBI Taxonomy" id="3228851"/>
    <lineage>
        <taxon>Bacteria</taxon>
        <taxon>Pseudomonadati</taxon>
        <taxon>Pseudomonadota</taxon>
        <taxon>Alphaproteobacteria</taxon>
        <taxon>Hyphomicrobiales</taxon>
        <taxon>Phyllobacteriaceae</taxon>
        <taxon>Mesorhizobium</taxon>
    </lineage>
</organism>
<dbReference type="InterPro" id="IPR053716">
    <property type="entry name" value="Flag_assembly_chemotaxis_eff"/>
</dbReference>
<dbReference type="Pfam" id="PF07321">
    <property type="entry name" value="YscO"/>
    <property type="match status" value="1"/>
</dbReference>
<accession>A0AAU8CU24</accession>
<name>A0AAU8CU24_9HYPH</name>
<proteinExistence type="predicted"/>
<reference evidence="2" key="1">
    <citation type="submission" date="2024-06" db="EMBL/GenBank/DDBJ databases">
        <title>Mesorhizobium karijinii sp. nov., a symbiont of the iconic Swainsona formosa from arid Australia.</title>
        <authorList>
            <person name="Hill Y.J."/>
            <person name="Watkin E.L.J."/>
            <person name="O'Hara G.W."/>
            <person name="Terpolilli J."/>
            <person name="Tye M.L."/>
            <person name="Kohlmeier M.G."/>
        </authorList>
    </citation>
    <scope>NUCLEOTIDE SEQUENCE</scope>
    <source>
        <strain evidence="2">WSM2240</strain>
    </source>
</reference>
<dbReference type="InterPro" id="IPR009929">
    <property type="entry name" value="T3SS_YscO"/>
</dbReference>
<dbReference type="Gene3D" id="1.10.287.1700">
    <property type="match status" value="1"/>
</dbReference>
<dbReference type="RefSeq" id="WP_353642788.1">
    <property type="nucleotide sequence ID" value="NZ_CP159253.1"/>
</dbReference>
<keyword evidence="1" id="KW-0175">Coiled coil</keyword>
<evidence type="ECO:0000313" key="2">
    <source>
        <dbReference type="EMBL" id="XCG49680.1"/>
    </source>
</evidence>
<sequence>MIRKAVDRLLELKEMRRRRAEDELRLRRAALDNAVAAVGTALTDLHGWREELTRREAALFDPLIGEAAALIDLEEVNAKMISLRAHEQLLQKRLEEARAKADLARQSREEAYSAAREGWREVSKFEDLVRALRTNATLEEKRAADLELDDFAQGRNSLGREQDDNLSVNLHRICSGHSSSAIGGSRFREIPDSDSVVGLGCAALPWRWHRS</sequence>
<dbReference type="EMBL" id="CP159253">
    <property type="protein sequence ID" value="XCG49680.1"/>
    <property type="molecule type" value="Genomic_DNA"/>
</dbReference>
<protein>
    <submittedName>
        <fullName evidence="2">YscO family type III secretion system apparatus protein</fullName>
    </submittedName>
</protein>
<dbReference type="AlphaFoldDB" id="A0AAU8CU24"/>
<feature type="coiled-coil region" evidence="1">
    <location>
        <begin position="80"/>
        <end position="114"/>
    </location>
</feature>
<evidence type="ECO:0000256" key="1">
    <source>
        <dbReference type="SAM" id="Coils"/>
    </source>
</evidence>